<evidence type="ECO:0008006" key="7">
    <source>
        <dbReference type="Google" id="ProtNLM"/>
    </source>
</evidence>
<evidence type="ECO:0000259" key="3">
    <source>
        <dbReference type="Pfam" id="PF03281"/>
    </source>
</evidence>
<reference evidence="5" key="1">
    <citation type="journal article" date="2019" name="bioRxiv">
        <title>The Genome of the Zebra Mussel, Dreissena polymorpha: A Resource for Invasive Species Research.</title>
        <authorList>
            <person name="McCartney M.A."/>
            <person name="Auch B."/>
            <person name="Kono T."/>
            <person name="Mallez S."/>
            <person name="Zhang Y."/>
            <person name="Obille A."/>
            <person name="Becker A."/>
            <person name="Abrahante J.E."/>
            <person name="Garbe J."/>
            <person name="Badalamenti J.P."/>
            <person name="Herman A."/>
            <person name="Mangelson H."/>
            <person name="Liachko I."/>
            <person name="Sullivan S."/>
            <person name="Sone E.D."/>
            <person name="Koren S."/>
            <person name="Silverstein K.A.T."/>
            <person name="Beckman K.B."/>
            <person name="Gohl D.M."/>
        </authorList>
    </citation>
    <scope>NUCLEOTIDE SEQUENCE</scope>
    <source>
        <strain evidence="5">Duluth1</strain>
        <tissue evidence="5">Whole animal</tissue>
    </source>
</reference>
<gene>
    <name evidence="5" type="ORF">DPMN_039631</name>
</gene>
<dbReference type="AlphaFoldDB" id="A0A9D4CWB5"/>
<reference evidence="5" key="2">
    <citation type="submission" date="2020-11" db="EMBL/GenBank/DDBJ databases">
        <authorList>
            <person name="McCartney M.A."/>
            <person name="Auch B."/>
            <person name="Kono T."/>
            <person name="Mallez S."/>
            <person name="Becker A."/>
            <person name="Gohl D.M."/>
            <person name="Silverstein K.A.T."/>
            <person name="Koren S."/>
            <person name="Bechman K.B."/>
            <person name="Herman A."/>
            <person name="Abrahante J.E."/>
            <person name="Garbe J."/>
        </authorList>
    </citation>
    <scope>NUCLEOTIDE SEQUENCE</scope>
    <source>
        <strain evidence="5">Duluth1</strain>
        <tissue evidence="5">Whole animal</tissue>
    </source>
</reference>
<dbReference type="PANTHER" id="PTHR10656">
    <property type="entry name" value="CELL FATE DETERMINING PROTEIN MAB21-RELATED"/>
    <property type="match status" value="1"/>
</dbReference>
<dbReference type="SMART" id="SM01265">
    <property type="entry name" value="Mab-21"/>
    <property type="match status" value="1"/>
</dbReference>
<dbReference type="InterPro" id="IPR046903">
    <property type="entry name" value="Mab-21-like_nuc_Trfase"/>
</dbReference>
<dbReference type="Pfam" id="PF03281">
    <property type="entry name" value="Mab-21"/>
    <property type="match status" value="1"/>
</dbReference>
<dbReference type="Proteomes" id="UP000828390">
    <property type="component" value="Unassembled WGS sequence"/>
</dbReference>
<dbReference type="PANTHER" id="PTHR10656:SF69">
    <property type="entry name" value="MAB-21-LIKE HHH_H2TH-LIKE DOMAIN-CONTAINING PROTEIN"/>
    <property type="match status" value="1"/>
</dbReference>
<accession>A0A9D4CWB5</accession>
<comment type="caution">
    <text evidence="5">The sequence shown here is derived from an EMBL/GenBank/DDBJ whole genome shotgun (WGS) entry which is preliminary data.</text>
</comment>
<proteinExistence type="inferred from homology"/>
<sequence length="472" mass="54646">MAEGGIQSAMSQTETVPGQRSLHSRHSQNHVERVSFEICTIMTRLGYSEEIRRWRVEKYKEQDRLVNARFSDKSFITAGSKAEGLTCFFESDMDILYVMEGVLCVEAGFNLHTIPGDIGVFRMDTRVYPGHCRLLQERRGHTHSNRIHNCLCDNGYGDILLSSSLFLDEYSESSADSYKVFHEREGPSTPWTADGVLHVDRVLALRCQCPSILQRWAARPRHWPSPDTVQKVVSFGAFVTPVGFKESETKHMEWRTCLNTGESELVNNLNGTQAQVYVMLKTILKDVLRPCKKEVTSYVIKNILLWQAESNSQDEFDTRSFFHWLHAGLRELKTAIATQQLSYNMIPERNLMAGSDLQDQQKSQWLTDITNMMAEGPRVILRLPKIRKAVVASPEPMLWFSKKRMELEMLFVEFWNRRTYSLSEDLVPDEYDDIQHEISRRMRKLMVEVAQRMHVEGCAVYDLWAIQKRMLM</sequence>
<evidence type="ECO:0000313" key="6">
    <source>
        <dbReference type="Proteomes" id="UP000828390"/>
    </source>
</evidence>
<evidence type="ECO:0000313" key="5">
    <source>
        <dbReference type="EMBL" id="KAH3733206.1"/>
    </source>
</evidence>
<keyword evidence="6" id="KW-1185">Reference proteome</keyword>
<dbReference type="Gene3D" id="1.10.1410.40">
    <property type="match status" value="1"/>
</dbReference>
<evidence type="ECO:0000259" key="4">
    <source>
        <dbReference type="Pfam" id="PF20266"/>
    </source>
</evidence>
<name>A0A9D4CWB5_DREPO</name>
<feature type="compositionally biased region" description="Polar residues" evidence="2">
    <location>
        <begin position="8"/>
        <end position="18"/>
    </location>
</feature>
<feature type="region of interest" description="Disordered" evidence="2">
    <location>
        <begin position="1"/>
        <end position="27"/>
    </location>
</feature>
<comment type="similarity">
    <text evidence="1">Belongs to the mab-21 family.</text>
</comment>
<protein>
    <recommendedName>
        <fullName evidence="7">Mab-21-like HhH/H2TH-like domain-containing protein</fullName>
    </recommendedName>
</protein>
<dbReference type="InterPro" id="IPR046906">
    <property type="entry name" value="Mab-21_HhH/H2TH-like"/>
</dbReference>
<dbReference type="EMBL" id="JAIWYP010000011">
    <property type="protein sequence ID" value="KAH3733206.1"/>
    <property type="molecule type" value="Genomic_DNA"/>
</dbReference>
<evidence type="ECO:0000256" key="1">
    <source>
        <dbReference type="ARBA" id="ARBA00008307"/>
    </source>
</evidence>
<feature type="domain" description="Mab-21-like nucleotidyltransferase" evidence="3">
    <location>
        <begin position="192"/>
        <end position="267"/>
    </location>
</feature>
<dbReference type="InterPro" id="IPR024810">
    <property type="entry name" value="MAB21L/cGLR"/>
</dbReference>
<feature type="domain" description="Mab-21-like HhH/H2TH-like" evidence="4">
    <location>
        <begin position="275"/>
        <end position="365"/>
    </location>
</feature>
<dbReference type="Pfam" id="PF20266">
    <property type="entry name" value="Mab-21_C"/>
    <property type="match status" value="1"/>
</dbReference>
<evidence type="ECO:0000256" key="2">
    <source>
        <dbReference type="SAM" id="MobiDB-lite"/>
    </source>
</evidence>
<organism evidence="5 6">
    <name type="scientific">Dreissena polymorpha</name>
    <name type="common">Zebra mussel</name>
    <name type="synonym">Mytilus polymorpha</name>
    <dbReference type="NCBI Taxonomy" id="45954"/>
    <lineage>
        <taxon>Eukaryota</taxon>
        <taxon>Metazoa</taxon>
        <taxon>Spiralia</taxon>
        <taxon>Lophotrochozoa</taxon>
        <taxon>Mollusca</taxon>
        <taxon>Bivalvia</taxon>
        <taxon>Autobranchia</taxon>
        <taxon>Heteroconchia</taxon>
        <taxon>Euheterodonta</taxon>
        <taxon>Imparidentia</taxon>
        <taxon>Neoheterodontei</taxon>
        <taxon>Myida</taxon>
        <taxon>Dreissenoidea</taxon>
        <taxon>Dreissenidae</taxon>
        <taxon>Dreissena</taxon>
    </lineage>
</organism>